<dbReference type="EMBL" id="BONG01000075">
    <property type="protein sequence ID" value="GIF93910.1"/>
    <property type="molecule type" value="Genomic_DNA"/>
</dbReference>
<accession>A0A8J3NVC2</accession>
<dbReference type="Proteomes" id="UP000619293">
    <property type="component" value="Unassembled WGS sequence"/>
</dbReference>
<proteinExistence type="predicted"/>
<evidence type="ECO:0000313" key="2">
    <source>
        <dbReference type="Proteomes" id="UP000619293"/>
    </source>
</evidence>
<gene>
    <name evidence="1" type="ORF">Cch02nite_73540</name>
</gene>
<dbReference type="InterPro" id="IPR015797">
    <property type="entry name" value="NUDIX_hydrolase-like_dom_sf"/>
</dbReference>
<sequence length="175" mass="18657">MMSSPPAASPQALLRRLLSGVARVFVVPVSADGQLLLHRHESDRHCYWTYPTMQRGTMRTDPATVARRLLREELGAESGVLRLVHVLPAARTHARSAVYAASLDLPAAEILAAREATGTSRRALQGLAVTAETLVALDVRPLAINDLMTTGGIPARTLLALPDLADPASTVNQPG</sequence>
<comment type="caution">
    <text evidence="1">The sequence shown here is derived from an EMBL/GenBank/DDBJ whole genome shotgun (WGS) entry which is preliminary data.</text>
</comment>
<organism evidence="1 2">
    <name type="scientific">Catellatospora chokoriensis</name>
    <dbReference type="NCBI Taxonomy" id="310353"/>
    <lineage>
        <taxon>Bacteria</taxon>
        <taxon>Bacillati</taxon>
        <taxon>Actinomycetota</taxon>
        <taxon>Actinomycetes</taxon>
        <taxon>Micromonosporales</taxon>
        <taxon>Micromonosporaceae</taxon>
        <taxon>Catellatospora</taxon>
    </lineage>
</organism>
<name>A0A8J3NVC2_9ACTN</name>
<dbReference type="AlphaFoldDB" id="A0A8J3NVC2"/>
<evidence type="ECO:0000313" key="1">
    <source>
        <dbReference type="EMBL" id="GIF93910.1"/>
    </source>
</evidence>
<evidence type="ECO:0008006" key="3">
    <source>
        <dbReference type="Google" id="ProtNLM"/>
    </source>
</evidence>
<reference evidence="1 2" key="1">
    <citation type="submission" date="2021-01" db="EMBL/GenBank/DDBJ databases">
        <title>Whole genome shotgun sequence of Catellatospora chokoriensis NBRC 107358.</title>
        <authorList>
            <person name="Komaki H."/>
            <person name="Tamura T."/>
        </authorList>
    </citation>
    <scope>NUCLEOTIDE SEQUENCE [LARGE SCALE GENOMIC DNA]</scope>
    <source>
        <strain evidence="1 2">NBRC 107358</strain>
    </source>
</reference>
<dbReference type="SUPFAM" id="SSF55811">
    <property type="entry name" value="Nudix"/>
    <property type="match status" value="1"/>
</dbReference>
<keyword evidence="2" id="KW-1185">Reference proteome</keyword>
<protein>
    <recommendedName>
        <fullName evidence="3">NUDIX domain-containing protein</fullName>
    </recommendedName>
</protein>